<accession>A0A640KQA5</accession>
<dbReference type="EMBL" id="BLBS01000047">
    <property type="protein sequence ID" value="GET91275.1"/>
    <property type="molecule type" value="Genomic_DNA"/>
</dbReference>
<feature type="coiled-coil region" evidence="3">
    <location>
        <begin position="576"/>
        <end position="603"/>
    </location>
</feature>
<feature type="binding site" evidence="2">
    <location>
        <begin position="868"/>
        <end position="875"/>
    </location>
    <ligand>
        <name>ATP</name>
        <dbReference type="ChEBI" id="CHEBI:30616"/>
    </ligand>
</feature>
<dbReference type="FunFam" id="2.20.110.10:FF:000002">
    <property type="entry name" value="Phosphatidylinositol 4-phosphate 5-kinase 8"/>
    <property type="match status" value="1"/>
</dbReference>
<dbReference type="SMART" id="SM00129">
    <property type="entry name" value="KISc"/>
    <property type="match status" value="1"/>
</dbReference>
<evidence type="ECO:0000313" key="6">
    <source>
        <dbReference type="EMBL" id="GET91275.1"/>
    </source>
</evidence>
<comment type="similarity">
    <text evidence="2">Belongs to the TRAFAC class myosin-kinesin ATPase superfamily. Kinesin family.</text>
</comment>
<dbReference type="SMART" id="SM00698">
    <property type="entry name" value="MORN"/>
    <property type="match status" value="7"/>
</dbReference>
<feature type="coiled-coil region" evidence="3">
    <location>
        <begin position="627"/>
        <end position="654"/>
    </location>
</feature>
<feature type="coiled-coil region" evidence="3">
    <location>
        <begin position="472"/>
        <end position="534"/>
    </location>
</feature>
<dbReference type="PANTHER" id="PTHR23084">
    <property type="entry name" value="PHOSPHATIDYLINOSITOL-4-PHOSPHATE 5-KINASE RELATED"/>
    <property type="match status" value="1"/>
</dbReference>
<dbReference type="PROSITE" id="PS50067">
    <property type="entry name" value="KINESIN_MOTOR_2"/>
    <property type="match status" value="1"/>
</dbReference>
<keyword evidence="2" id="KW-0505">Motor protein</keyword>
<keyword evidence="7" id="KW-1185">Reference proteome</keyword>
<comment type="caution">
    <text evidence="6">The sequence shown here is derived from an EMBL/GenBank/DDBJ whole genome shotgun (WGS) entry which is preliminary data.</text>
</comment>
<organism evidence="6 7">
    <name type="scientific">Leishmania tarentolae</name>
    <name type="common">Sauroleishmania tarentolae</name>
    <dbReference type="NCBI Taxonomy" id="5689"/>
    <lineage>
        <taxon>Eukaryota</taxon>
        <taxon>Discoba</taxon>
        <taxon>Euglenozoa</taxon>
        <taxon>Kinetoplastea</taxon>
        <taxon>Metakinetoplastina</taxon>
        <taxon>Trypanosomatida</taxon>
        <taxon>Trypanosomatidae</taxon>
        <taxon>Leishmaniinae</taxon>
        <taxon>Leishmania</taxon>
        <taxon>lizard Leishmania</taxon>
    </lineage>
</organism>
<dbReference type="GO" id="GO:0008017">
    <property type="term" value="F:microtubule binding"/>
    <property type="evidence" value="ECO:0007669"/>
    <property type="project" value="InterPro"/>
</dbReference>
<keyword evidence="1" id="KW-0677">Repeat</keyword>
<protein>
    <submittedName>
        <fullName evidence="6">Phosphatidylinositol-4-phosphate 5-kinase-like protein</fullName>
    </submittedName>
</protein>
<dbReference type="GO" id="GO:0003777">
    <property type="term" value="F:microtubule motor activity"/>
    <property type="evidence" value="ECO:0007669"/>
    <property type="project" value="InterPro"/>
</dbReference>
<reference evidence="6" key="1">
    <citation type="submission" date="2019-11" db="EMBL/GenBank/DDBJ databases">
        <title>Leishmania tarentolae CDS.</title>
        <authorList>
            <person name="Goto Y."/>
            <person name="Yamagishi J."/>
        </authorList>
    </citation>
    <scope>NUCLEOTIDE SEQUENCE [LARGE SCALE GENOMIC DNA]</scope>
    <source>
        <strain evidence="6">Parrot Tar II</strain>
    </source>
</reference>
<dbReference type="AlphaFoldDB" id="A0A640KQA5"/>
<evidence type="ECO:0000259" key="5">
    <source>
        <dbReference type="PROSITE" id="PS50067"/>
    </source>
</evidence>
<dbReference type="PANTHER" id="PTHR23084:SF263">
    <property type="entry name" value="MORN REPEAT-CONTAINING PROTEIN 1"/>
    <property type="match status" value="1"/>
</dbReference>
<dbReference type="GO" id="GO:0016301">
    <property type="term" value="F:kinase activity"/>
    <property type="evidence" value="ECO:0007669"/>
    <property type="project" value="UniProtKB-KW"/>
</dbReference>
<dbReference type="Pfam" id="PF00225">
    <property type="entry name" value="Kinesin"/>
    <property type="match status" value="1"/>
</dbReference>
<sequence length="1133" mass="126278">MLLYLAISWDNLPLCASLSFCMVPIGFFQLHLSPFFTYCFNCPVLKLSHHMSVHSLAEAASSAAASSHGLAPNTCDAATNTPEEPTVKRKRKLLNGAHVKFTFPSGATYEGAFRDGRIEGYGVYTFMPTGDVYEGEWKADLKHGRGCYTFANGDKYIGQWYMGKKQGKGQFIFANGNEYVGSWRENEMSGYGVFSLASNGDRYEGYWNDGVRHGQGRLYYGNGDLYDGEWCSGQQKGLGVFCQSNDDLYYGSWDEGVMDGKGVLREKGILFFVEYVGGYLISKRRESEALDETLKEWTPAYQHYLAWIEQHQAATVSTVSTKEESKLRDELQASVAENSILRKRLEDLLAFHRPKAPSDNSRGRSHSTLLMAAMEECAVEYSKESLRKLESTVKLLECTLAERVVEVRKLTEELKKSNAKLHELELEKAARKLWLRSAKPDSTSNTSLLDVHTQPPATASPLEMDVIDADEVDRLKEENTRLVKQNEELERKAAFLASENAKVALKKEAAEEQYDKLMEEVEKLQLALENERLLSLSSELVKNKDIVSPVAVPDSAAAGLPLPTTPLVSTESSSTSEELQQKLTQARQLNIELRLRMGELERRSQMKPTVADLSSSTPEASEFAVENEVLRSTVRTLKAELAAMQSASNEAQQQLVLARHRQMELEETVKTISLRKAANPQLQEMLEQKSVRVATLEQENAELSRLLDETRADLEERQAVSNATKTPQSFESPTVGSAVSKLESTEKEVRKLQRRIKKLTGERDSLKEPLYELQVRLARADRTLGALQGRLIVVASIAESGGVGADAAVRVETADSAKLLVRDCGEETRYEYDYCFDKDVSVEQVFAELCVPLSFVWSGYQIALMTLGEFRSGKTGLVKGILPLFTKCLSREAGEYPQRLLFSFTYRVAVVEISARGGFDCASEQSITEVCCDSNGFVQPKNVHFVDCTSGSIASVVDNLLVKRRQHYTGRSHTWIQLQCVRTSVTRQCQTVGRLTIFDWCGASSLAAQKKDIESARFANASNQNLRDIATALAGNMPVIPYAKCIETSLLFDLLGGNSITAVVGRIRSSPEHIEETLRTLHLLTSLFSVRNGPLVPDNQTSDEIRWQGIVAALCSEHQAERELKTVECVREL</sequence>
<dbReference type="InterPro" id="IPR003409">
    <property type="entry name" value="MORN"/>
</dbReference>
<feature type="compositionally biased region" description="Polar residues" evidence="4">
    <location>
        <begin position="719"/>
        <end position="737"/>
    </location>
</feature>
<keyword evidence="3" id="KW-0175">Coiled coil</keyword>
<feature type="domain" description="Kinesin motor" evidence="5">
    <location>
        <begin position="790"/>
        <end position="1090"/>
    </location>
</feature>
<dbReference type="Gene3D" id="3.40.850.10">
    <property type="entry name" value="Kinesin motor domain"/>
    <property type="match status" value="1"/>
</dbReference>
<dbReference type="Gene3D" id="2.20.110.10">
    <property type="entry name" value="Histone H3 K4-specific methyltransferase SET7/9 N-terminal domain"/>
    <property type="match status" value="3"/>
</dbReference>
<dbReference type="SUPFAM" id="SSF82185">
    <property type="entry name" value="Histone H3 K4-specific methyltransferase SET7/9 N-terminal domain"/>
    <property type="match status" value="2"/>
</dbReference>
<evidence type="ECO:0000256" key="4">
    <source>
        <dbReference type="SAM" id="MobiDB-lite"/>
    </source>
</evidence>
<dbReference type="InterPro" id="IPR001752">
    <property type="entry name" value="Kinesin_motor_dom"/>
</dbReference>
<evidence type="ECO:0000256" key="2">
    <source>
        <dbReference type="PROSITE-ProRule" id="PRU00283"/>
    </source>
</evidence>
<evidence type="ECO:0000256" key="1">
    <source>
        <dbReference type="ARBA" id="ARBA00022737"/>
    </source>
</evidence>
<dbReference type="VEuPathDB" id="TriTrypDB:LtaPh_3131400"/>
<dbReference type="GO" id="GO:0007018">
    <property type="term" value="P:microtubule-based movement"/>
    <property type="evidence" value="ECO:0007669"/>
    <property type="project" value="InterPro"/>
</dbReference>
<evidence type="ECO:0000313" key="7">
    <source>
        <dbReference type="Proteomes" id="UP000419144"/>
    </source>
</evidence>
<dbReference type="OrthoDB" id="270720at2759"/>
<name>A0A640KQA5_LEITA</name>
<proteinExistence type="inferred from homology"/>
<dbReference type="InterPro" id="IPR036961">
    <property type="entry name" value="Kinesin_motor_dom_sf"/>
</dbReference>
<feature type="region of interest" description="Disordered" evidence="4">
    <location>
        <begin position="719"/>
        <end position="742"/>
    </location>
</feature>
<dbReference type="Proteomes" id="UP000419144">
    <property type="component" value="Unassembled WGS sequence"/>
</dbReference>
<gene>
    <name evidence="6" type="ORF">LtaPh_3131400</name>
</gene>
<dbReference type="Pfam" id="PF02493">
    <property type="entry name" value="MORN"/>
    <property type="match status" value="7"/>
</dbReference>
<keyword evidence="2" id="KW-0547">Nucleotide-binding</keyword>
<dbReference type="GO" id="GO:0005524">
    <property type="term" value="F:ATP binding"/>
    <property type="evidence" value="ECO:0007669"/>
    <property type="project" value="UniProtKB-UniRule"/>
</dbReference>
<evidence type="ECO:0000256" key="3">
    <source>
        <dbReference type="SAM" id="Coils"/>
    </source>
</evidence>
<dbReference type="SUPFAM" id="SSF52540">
    <property type="entry name" value="P-loop containing nucleoside triphosphate hydrolases"/>
    <property type="match status" value="1"/>
</dbReference>
<dbReference type="InterPro" id="IPR027417">
    <property type="entry name" value="P-loop_NTPase"/>
</dbReference>
<keyword evidence="2" id="KW-0067">ATP-binding</keyword>